<accession>A0A437QQK9</accession>
<dbReference type="RefSeq" id="WP_127766270.1">
    <property type="nucleotide sequence ID" value="NZ_SADE01000002.1"/>
</dbReference>
<dbReference type="Proteomes" id="UP000287447">
    <property type="component" value="Unassembled WGS sequence"/>
</dbReference>
<gene>
    <name evidence="2" type="ORF">EOI86_16655</name>
</gene>
<evidence type="ECO:0000313" key="2">
    <source>
        <dbReference type="EMBL" id="RVU36794.1"/>
    </source>
</evidence>
<evidence type="ECO:0000256" key="1">
    <source>
        <dbReference type="ARBA" id="ARBA00022649"/>
    </source>
</evidence>
<dbReference type="Pfam" id="PF05016">
    <property type="entry name" value="ParE_toxin"/>
    <property type="match status" value="1"/>
</dbReference>
<proteinExistence type="predicted"/>
<dbReference type="InterPro" id="IPR007712">
    <property type="entry name" value="RelE/ParE_toxin"/>
</dbReference>
<dbReference type="EMBL" id="SADE01000002">
    <property type="protein sequence ID" value="RVU36794.1"/>
    <property type="molecule type" value="Genomic_DNA"/>
</dbReference>
<name>A0A437QQK9_9PROT</name>
<keyword evidence="1" id="KW-1277">Toxin-antitoxin system</keyword>
<evidence type="ECO:0000313" key="3">
    <source>
        <dbReference type="Proteomes" id="UP000287447"/>
    </source>
</evidence>
<organism evidence="2 3">
    <name type="scientific">Hwanghaeella grinnelliae</name>
    <dbReference type="NCBI Taxonomy" id="2500179"/>
    <lineage>
        <taxon>Bacteria</taxon>
        <taxon>Pseudomonadati</taxon>
        <taxon>Pseudomonadota</taxon>
        <taxon>Alphaproteobacteria</taxon>
        <taxon>Rhodospirillales</taxon>
        <taxon>Rhodospirillaceae</taxon>
        <taxon>Hwanghaeella</taxon>
    </lineage>
</organism>
<dbReference type="InterPro" id="IPR035093">
    <property type="entry name" value="RelE/ParE_toxin_dom_sf"/>
</dbReference>
<dbReference type="Gene3D" id="3.30.2310.20">
    <property type="entry name" value="RelE-like"/>
    <property type="match status" value="1"/>
</dbReference>
<reference evidence="3" key="1">
    <citation type="submission" date="2019-01" db="EMBL/GenBank/DDBJ databases">
        <title>Gri0909 isolated from a small marine red alga.</title>
        <authorList>
            <person name="Kim J."/>
            <person name="Jeong S.E."/>
            <person name="Jeon C.O."/>
        </authorList>
    </citation>
    <scope>NUCLEOTIDE SEQUENCE [LARGE SCALE GENOMIC DNA]</scope>
    <source>
        <strain evidence="3">Gri0909</strain>
    </source>
</reference>
<dbReference type="OrthoDB" id="8369899at2"/>
<dbReference type="AlphaFoldDB" id="A0A437QQK9"/>
<comment type="caution">
    <text evidence="2">The sequence shown here is derived from an EMBL/GenBank/DDBJ whole genome shotgun (WGS) entry which is preliminary data.</text>
</comment>
<keyword evidence="3" id="KW-1185">Reference proteome</keyword>
<sequence>MKTRNVVISPEARDDLLRLYDRLAEVAGTSVALGYIDRLEAYCQSFRNASERGRARNDIRPGLRIVGFEKRVSIAFTVEEERVVILRLFYGGRNWETILAGQE</sequence>
<protein>
    <submittedName>
        <fullName evidence="2">Type II toxin-antitoxin system RelE/ParE family toxin</fullName>
    </submittedName>
</protein>